<dbReference type="NCBIfam" id="TIGR01877">
    <property type="entry name" value="cas_cas6"/>
    <property type="match status" value="1"/>
</dbReference>
<dbReference type="EMBL" id="CP048617">
    <property type="protein sequence ID" value="QIB27293.1"/>
    <property type="molecule type" value="Genomic_DNA"/>
</dbReference>
<evidence type="ECO:0000256" key="6">
    <source>
        <dbReference type="PIRSR" id="PIRSR005054-50"/>
    </source>
</evidence>
<dbReference type="InterPro" id="IPR049435">
    <property type="entry name" value="Cas_Cas6_C"/>
</dbReference>
<proteinExistence type="inferred from homology"/>
<evidence type="ECO:0000259" key="7">
    <source>
        <dbReference type="Pfam" id="PF01881"/>
    </source>
</evidence>
<dbReference type="AlphaFoldDB" id="A0A6P1YET8"/>
<dbReference type="GO" id="GO:0016788">
    <property type="term" value="F:hydrolase activity, acting on ester bonds"/>
    <property type="evidence" value="ECO:0007669"/>
    <property type="project" value="InterPro"/>
</dbReference>
<evidence type="ECO:0000256" key="3">
    <source>
        <dbReference type="ARBA" id="ARBA00023118"/>
    </source>
</evidence>
<dbReference type="PANTHER" id="PTHR36984">
    <property type="entry name" value="CRISPR-ASSOCIATED ENDORIBONUCLEASE CAS6 1"/>
    <property type="match status" value="1"/>
</dbReference>
<dbReference type="CDD" id="cd21140">
    <property type="entry name" value="Cas6_I-like"/>
    <property type="match status" value="1"/>
</dbReference>
<reference evidence="8 9" key="1">
    <citation type="submission" date="2020-02" db="EMBL/GenBank/DDBJ databases">
        <title>Thermophilic hydrogen producing bacteria, Caloranaerobacter azorensis.</title>
        <authorList>
            <person name="Baek K."/>
        </authorList>
    </citation>
    <scope>NUCLEOTIDE SEQUENCE [LARGE SCALE GENOMIC DNA]</scope>
    <source>
        <strain evidence="8 9">T3-1</strain>
    </source>
</reference>
<protein>
    <recommendedName>
        <fullName evidence="4">CRISPR-associated endoribonuclease</fullName>
    </recommendedName>
</protein>
<evidence type="ECO:0000256" key="2">
    <source>
        <dbReference type="ARBA" id="ARBA00022884"/>
    </source>
</evidence>
<dbReference type="PANTHER" id="PTHR36984:SF1">
    <property type="entry name" value="CRISPR-ASSOCIATED ENDORIBONUCLEASE CAS6 1"/>
    <property type="match status" value="1"/>
</dbReference>
<name>A0A6P1YET8_9FIRM</name>
<keyword evidence="3" id="KW-0051">Antiviral defense</keyword>
<dbReference type="KEGG" id="cazo:G3A45_08325"/>
<gene>
    <name evidence="8" type="primary">cas6</name>
    <name evidence="8" type="ORF">G3A45_08325</name>
</gene>
<organism evidence="8 9">
    <name type="scientific">Caloranaerobacter azorensis</name>
    <dbReference type="NCBI Taxonomy" id="116090"/>
    <lineage>
        <taxon>Bacteria</taxon>
        <taxon>Bacillati</taxon>
        <taxon>Bacillota</taxon>
        <taxon>Tissierellia</taxon>
        <taxon>Tissierellales</taxon>
        <taxon>Thermohalobacteraceae</taxon>
        <taxon>Caloranaerobacter</taxon>
    </lineage>
</organism>
<dbReference type="Proteomes" id="UP000464452">
    <property type="component" value="Chromosome"/>
</dbReference>
<dbReference type="GO" id="GO:0051607">
    <property type="term" value="P:defense response to virus"/>
    <property type="evidence" value="ECO:0007669"/>
    <property type="project" value="UniProtKB-KW"/>
</dbReference>
<feature type="site" description="Transition state stabilizer" evidence="5">
    <location>
        <position position="55"/>
    </location>
</feature>
<comment type="similarity">
    <text evidence="1 4">Belongs to the CRISPR-associated protein Cas6/Cse3/CasE family.</text>
</comment>
<evidence type="ECO:0000313" key="8">
    <source>
        <dbReference type="EMBL" id="QIB27293.1"/>
    </source>
</evidence>
<dbReference type="PIRSF" id="PIRSF005054">
    <property type="entry name" value="PF1131"/>
    <property type="match status" value="1"/>
</dbReference>
<accession>A0A6P1YET8</accession>
<evidence type="ECO:0000256" key="1">
    <source>
        <dbReference type="ARBA" id="ARBA00005937"/>
    </source>
</evidence>
<dbReference type="Pfam" id="PF01881">
    <property type="entry name" value="Cas_Cas6_C"/>
    <property type="match status" value="1"/>
</dbReference>
<dbReference type="Pfam" id="PF21350">
    <property type="entry name" value="Cas6_I-A"/>
    <property type="match status" value="1"/>
</dbReference>
<sequence>MRLEIEFIINKTKKINFNYNYYITSAIYNLISEHNKDFSEMLHNEGYKIGNKRFKLFVYSRLMPQKFTIDGSNMIIEKGITRLYVNSPIKEFISGLGNSLIKRGSMRIGEEEFQVNNIYLKDNVKFNYETKFITLSPIVVTTGEERNGEIKPRTVHITEDKFIENIRNNLIKKYFLVYGKLPDNMSIDIKFDEEYIKKHKRGHLVNFKGVSVKGYIAPFVMRCSDDIKKVAVDCGIGENNSIGMGYIMEKK</sequence>
<feature type="domain" description="CRISPR associated protein Cas6 C-terminal" evidence="7">
    <location>
        <begin position="127"/>
        <end position="247"/>
    </location>
</feature>
<comment type="function">
    <text evidence="4">CRISPR (clustered regularly interspaced short palindromic repeat), is an adaptive immune system that provides protection against mobile genetic elements (viruses, transposable elements and conjugative plasmids). CRISPR clusters contain sequences complementary to antecedent mobile elements and target invading nucleic acids. CRISPR clusters are transcribed and processed into CRISPR RNA (crRNA).</text>
</comment>
<feature type="active site" description="Proton acceptor" evidence="6">
    <location>
        <position position="28"/>
    </location>
</feature>
<dbReference type="GO" id="GO:0003723">
    <property type="term" value="F:RNA binding"/>
    <property type="evidence" value="ECO:0007669"/>
    <property type="project" value="UniProtKB-KW"/>
</dbReference>
<evidence type="ECO:0000256" key="4">
    <source>
        <dbReference type="PIRNR" id="PIRNR005054"/>
    </source>
</evidence>
<dbReference type="InterPro" id="IPR045747">
    <property type="entry name" value="CRISPR-assoc_prot_Cas6_N_sf"/>
</dbReference>
<dbReference type="Gene3D" id="3.30.70.1890">
    <property type="match status" value="1"/>
</dbReference>
<evidence type="ECO:0000313" key="9">
    <source>
        <dbReference type="Proteomes" id="UP000464452"/>
    </source>
</evidence>
<evidence type="ECO:0000256" key="5">
    <source>
        <dbReference type="PIRSR" id="PIRSR005054-1"/>
    </source>
</evidence>
<feature type="active site" description="Proton donor" evidence="6">
    <location>
        <position position="43"/>
    </location>
</feature>
<dbReference type="Gene3D" id="3.30.70.1900">
    <property type="match status" value="1"/>
</dbReference>
<dbReference type="InterPro" id="IPR010156">
    <property type="entry name" value="CRISPR-assoc_prot_Cas6"/>
</dbReference>
<dbReference type="RefSeq" id="WP_163235151.1">
    <property type="nucleotide sequence ID" value="NZ_CP048617.1"/>
</dbReference>
<keyword evidence="2" id="KW-0694">RNA-binding</keyword>